<dbReference type="Pfam" id="PF13487">
    <property type="entry name" value="HD_5"/>
    <property type="match status" value="1"/>
</dbReference>
<keyword evidence="3" id="KW-1185">Reference proteome</keyword>
<evidence type="ECO:0000259" key="1">
    <source>
        <dbReference type="PROSITE" id="PS51832"/>
    </source>
</evidence>
<evidence type="ECO:0000313" key="3">
    <source>
        <dbReference type="Proteomes" id="UP000007488"/>
    </source>
</evidence>
<dbReference type="HOGENOM" id="CLU_000445_92_1_9"/>
<protein>
    <submittedName>
        <fullName evidence="2">Metal dependent phosphohydrolase</fullName>
    </submittedName>
</protein>
<dbReference type="Gene3D" id="1.10.3210.10">
    <property type="entry name" value="Hypothetical protein af1432"/>
    <property type="match status" value="1"/>
</dbReference>
<dbReference type="AlphaFoldDB" id="F0SUT5"/>
<dbReference type="SUPFAM" id="SSF109604">
    <property type="entry name" value="HD-domain/PDEase-like"/>
    <property type="match status" value="1"/>
</dbReference>
<dbReference type="PROSITE" id="PS51832">
    <property type="entry name" value="HD_GYP"/>
    <property type="match status" value="1"/>
</dbReference>
<dbReference type="EMBL" id="CP002547">
    <property type="protein sequence ID" value="ADY56651.1"/>
    <property type="molecule type" value="Genomic_DNA"/>
</dbReference>
<dbReference type="OrthoDB" id="9798833at2"/>
<dbReference type="PANTHER" id="PTHR43155">
    <property type="entry name" value="CYCLIC DI-GMP PHOSPHODIESTERASE PA4108-RELATED"/>
    <property type="match status" value="1"/>
</dbReference>
<dbReference type="eggNOG" id="COG2206">
    <property type="taxonomic scope" value="Bacteria"/>
</dbReference>
<sequence length="356" mass="40441">MRLVNINYVQEGDALARPVRDAAGRVLLGEGMMLSSLYLNKLRYLGFDMLFIKDEKFKDIEIFFPVSDKTKQLAYSAVSRVTSSIGADKTASNDEAKDVRKAVLEIVDDLLHSRDILNNLIEIISYDEYTYHHSVNTTILALVIAIGMGFTTNKLLELGMGVLMHDVGKTKVPNSIINSSGTLNHEEYEEIKKHTYYGYEAIKQNQDFSLLSAHVALQHHERWQGGGYPRGIKGKEIHEYSRIAAIADVYDALISKRPYREAIQPYQAYEYVVAQSGHQFDPEIVKVFMRNVAVYPTGTGVLLSNGHRGNVIRQNHYFPSRPVVRAIYFRNEPIEKPIDFDLSVHLSLMIDKVENR</sequence>
<dbReference type="STRING" id="645991.Sgly_2364"/>
<dbReference type="SMART" id="SM00471">
    <property type="entry name" value="HDc"/>
    <property type="match status" value="1"/>
</dbReference>
<reference evidence="2 3" key="1">
    <citation type="journal article" date="2011" name="Stand. Genomic Sci.">
        <title>Complete genome sequence of Syntrophobotulus glycolicus type strain (FlGlyR).</title>
        <authorList>
            <person name="Han C."/>
            <person name="Mwirichia R."/>
            <person name="Chertkov O."/>
            <person name="Held B."/>
            <person name="Lapidus A."/>
            <person name="Nolan M."/>
            <person name="Lucas S."/>
            <person name="Hammon N."/>
            <person name="Deshpande S."/>
            <person name="Cheng J.F."/>
            <person name="Tapia R."/>
            <person name="Goodwin L."/>
            <person name="Pitluck S."/>
            <person name="Huntemann M."/>
            <person name="Liolios K."/>
            <person name="Ivanova N."/>
            <person name="Pagani I."/>
            <person name="Mavromatis K."/>
            <person name="Ovchinikova G."/>
            <person name="Pati A."/>
            <person name="Chen A."/>
            <person name="Palaniappan K."/>
            <person name="Land M."/>
            <person name="Hauser L."/>
            <person name="Brambilla E.M."/>
            <person name="Rohde M."/>
            <person name="Spring S."/>
            <person name="Sikorski J."/>
            <person name="Goker M."/>
            <person name="Woyke T."/>
            <person name="Bristow J."/>
            <person name="Eisen J.A."/>
            <person name="Markowitz V."/>
            <person name="Hugenholtz P."/>
            <person name="Kyrpides N.C."/>
            <person name="Klenk H.P."/>
            <person name="Detter J.C."/>
        </authorList>
    </citation>
    <scope>NUCLEOTIDE SEQUENCE [LARGE SCALE GENOMIC DNA]</scope>
    <source>
        <strain evidence="3">DSM 8271 / FlGlyR</strain>
    </source>
</reference>
<gene>
    <name evidence="2" type="ordered locus">Sgly_2364</name>
</gene>
<evidence type="ECO:0000313" key="2">
    <source>
        <dbReference type="EMBL" id="ADY56651.1"/>
    </source>
</evidence>
<organism evidence="2 3">
    <name type="scientific">Syntrophobotulus glycolicus (strain DSM 8271 / FlGlyR)</name>
    <dbReference type="NCBI Taxonomy" id="645991"/>
    <lineage>
        <taxon>Bacteria</taxon>
        <taxon>Bacillati</taxon>
        <taxon>Bacillota</taxon>
        <taxon>Clostridia</taxon>
        <taxon>Eubacteriales</taxon>
        <taxon>Desulfitobacteriaceae</taxon>
        <taxon>Syntrophobotulus</taxon>
    </lineage>
</organism>
<dbReference type="Proteomes" id="UP000007488">
    <property type="component" value="Chromosome"/>
</dbReference>
<dbReference type="InterPro" id="IPR037522">
    <property type="entry name" value="HD_GYP_dom"/>
</dbReference>
<reference evidence="3" key="2">
    <citation type="submission" date="2011-02" db="EMBL/GenBank/DDBJ databases">
        <title>The complete genome of Syntrophobotulus glycolicus DSM 8271.</title>
        <authorList>
            <person name="Lucas S."/>
            <person name="Copeland A."/>
            <person name="Lapidus A."/>
            <person name="Bruce D."/>
            <person name="Goodwin L."/>
            <person name="Pitluck S."/>
            <person name="Kyrpides N."/>
            <person name="Mavromatis K."/>
            <person name="Pagani I."/>
            <person name="Ivanova N."/>
            <person name="Mikhailova N."/>
            <person name="Chertkov O."/>
            <person name="Held B."/>
            <person name="Detter J.C."/>
            <person name="Tapia R."/>
            <person name="Han C."/>
            <person name="Land M."/>
            <person name="Hauser L."/>
            <person name="Markowitz V."/>
            <person name="Cheng J.-F."/>
            <person name="Hugenholtz P."/>
            <person name="Woyke T."/>
            <person name="Wu D."/>
            <person name="Spring S."/>
            <person name="Schroeder M."/>
            <person name="Brambilla E."/>
            <person name="Klenk H.-P."/>
            <person name="Eisen J.A."/>
        </authorList>
    </citation>
    <scope>NUCLEOTIDE SEQUENCE [LARGE SCALE GENOMIC DNA]</scope>
    <source>
        <strain evidence="3">DSM 8271 / FlGlyR</strain>
    </source>
</reference>
<dbReference type="InterPro" id="IPR003607">
    <property type="entry name" value="HD/PDEase_dom"/>
</dbReference>
<dbReference type="CDD" id="cd00077">
    <property type="entry name" value="HDc"/>
    <property type="match status" value="1"/>
</dbReference>
<name>F0SUT5_SYNGF</name>
<accession>F0SUT5</accession>
<dbReference type="RefSeq" id="WP_013625516.1">
    <property type="nucleotide sequence ID" value="NC_015172.1"/>
</dbReference>
<proteinExistence type="predicted"/>
<dbReference type="PANTHER" id="PTHR43155:SF2">
    <property type="entry name" value="CYCLIC DI-GMP PHOSPHODIESTERASE PA4108"/>
    <property type="match status" value="1"/>
</dbReference>
<feature type="domain" description="HD-GYP" evidence="1">
    <location>
        <begin position="108"/>
        <end position="304"/>
    </location>
</feature>
<dbReference type="KEGG" id="sgy:Sgly_2364"/>